<dbReference type="VEuPathDB" id="FungiDB:RhiirFUN_012391"/>
<organism evidence="1 2">
    <name type="scientific">Rhizophagus irregularis</name>
    <dbReference type="NCBI Taxonomy" id="588596"/>
    <lineage>
        <taxon>Eukaryota</taxon>
        <taxon>Fungi</taxon>
        <taxon>Fungi incertae sedis</taxon>
        <taxon>Mucoromycota</taxon>
        <taxon>Glomeromycotina</taxon>
        <taxon>Glomeromycetes</taxon>
        <taxon>Glomerales</taxon>
        <taxon>Glomeraceae</taxon>
        <taxon>Rhizophagus</taxon>
    </lineage>
</organism>
<evidence type="ECO:0000313" key="1">
    <source>
        <dbReference type="EMBL" id="CAB5368644.1"/>
    </source>
</evidence>
<evidence type="ECO:0000313" key="2">
    <source>
        <dbReference type="Proteomes" id="UP000684084"/>
    </source>
</evidence>
<reference evidence="1" key="1">
    <citation type="submission" date="2020-05" db="EMBL/GenBank/DDBJ databases">
        <authorList>
            <person name="Rincon C."/>
            <person name="Sanders R I."/>
            <person name="Robbins C."/>
            <person name="Chaturvedi A."/>
        </authorList>
    </citation>
    <scope>NUCLEOTIDE SEQUENCE</scope>
    <source>
        <strain evidence="1">CHB12</strain>
    </source>
</reference>
<comment type="caution">
    <text evidence="1">The sequence shown here is derived from an EMBL/GenBank/DDBJ whole genome shotgun (WGS) entry which is preliminary data.</text>
</comment>
<dbReference type="EMBL" id="CAGKOT010000025">
    <property type="protein sequence ID" value="CAB5368644.1"/>
    <property type="molecule type" value="Genomic_DNA"/>
</dbReference>
<dbReference type="OrthoDB" id="2436864at2759"/>
<dbReference type="Proteomes" id="UP000684084">
    <property type="component" value="Unassembled WGS sequence"/>
</dbReference>
<name>A0A915Z9X8_9GLOM</name>
<proteinExistence type="predicted"/>
<sequence>MKRHTSITAKYIPNSYFDIEFIKMLKNQNLNQVSANSDEAEIWLQLAELRRNRAFTMNKTFKKLACLMVQIKKLEITRKRKTGIWYSEHLLQFFRAMTFIT</sequence>
<protein>
    <submittedName>
        <fullName evidence="1">Uncharacterized protein</fullName>
    </submittedName>
</protein>
<gene>
    <name evidence="1" type="ORF">CHRIB12_LOCUS11853</name>
</gene>
<dbReference type="AlphaFoldDB" id="A0A915Z9X8"/>
<accession>A0A915Z9X8</accession>